<dbReference type="AlphaFoldDB" id="A0A1F8CTS5"/>
<dbReference type="PANTHER" id="PTHR43398:SF1">
    <property type="entry name" value="DOLICHOL-PHOSPHATE MANNOSYLTRANSFERASE SUBUNIT 1"/>
    <property type="match status" value="1"/>
</dbReference>
<dbReference type="InterPro" id="IPR029044">
    <property type="entry name" value="Nucleotide-diphossugar_trans"/>
</dbReference>
<evidence type="ECO:0000256" key="2">
    <source>
        <dbReference type="ARBA" id="ARBA00022676"/>
    </source>
</evidence>
<dbReference type="Gene3D" id="3.90.550.10">
    <property type="entry name" value="Spore Coat Polysaccharide Biosynthesis Protein SpsA, Chain A"/>
    <property type="match status" value="1"/>
</dbReference>
<evidence type="ECO:0000313" key="5">
    <source>
        <dbReference type="EMBL" id="OGM79229.1"/>
    </source>
</evidence>
<feature type="domain" description="Glycosyltransferase 2-like" evidence="4">
    <location>
        <begin position="2"/>
        <end position="167"/>
    </location>
</feature>
<name>A0A1F8CTS5_9BACT</name>
<evidence type="ECO:0000256" key="1">
    <source>
        <dbReference type="ARBA" id="ARBA00006739"/>
    </source>
</evidence>
<dbReference type="PANTHER" id="PTHR43398">
    <property type="entry name" value="DOLICHOL-PHOSPHATE MANNOSYLTRANSFERASE SUBUNIT 1"/>
    <property type="match status" value="1"/>
</dbReference>
<dbReference type="InterPro" id="IPR001173">
    <property type="entry name" value="Glyco_trans_2-like"/>
</dbReference>
<evidence type="ECO:0000256" key="3">
    <source>
        <dbReference type="ARBA" id="ARBA00022679"/>
    </source>
</evidence>
<protein>
    <recommendedName>
        <fullName evidence="4">Glycosyltransferase 2-like domain-containing protein</fullName>
    </recommendedName>
</protein>
<dbReference type="EMBL" id="MGHY01000018">
    <property type="protein sequence ID" value="OGM79229.1"/>
    <property type="molecule type" value="Genomic_DNA"/>
</dbReference>
<keyword evidence="3" id="KW-0808">Transferase</keyword>
<organism evidence="5 6">
    <name type="scientific">Candidatus Woesebacteria bacterium RIFOXYB1_FULL_38_16</name>
    <dbReference type="NCBI Taxonomy" id="1802538"/>
    <lineage>
        <taxon>Bacteria</taxon>
        <taxon>Candidatus Woeseibacteriota</taxon>
    </lineage>
</organism>
<dbReference type="GO" id="GO:0004582">
    <property type="term" value="F:dolichyl-phosphate beta-D-mannosyltransferase activity"/>
    <property type="evidence" value="ECO:0007669"/>
    <property type="project" value="InterPro"/>
</dbReference>
<accession>A0A1F8CTS5</accession>
<evidence type="ECO:0000259" key="4">
    <source>
        <dbReference type="Pfam" id="PF00535"/>
    </source>
</evidence>
<reference evidence="5 6" key="1">
    <citation type="journal article" date="2016" name="Nat. Commun.">
        <title>Thousands of microbial genomes shed light on interconnected biogeochemical processes in an aquifer system.</title>
        <authorList>
            <person name="Anantharaman K."/>
            <person name="Brown C.T."/>
            <person name="Hug L.A."/>
            <person name="Sharon I."/>
            <person name="Castelle C.J."/>
            <person name="Probst A.J."/>
            <person name="Thomas B.C."/>
            <person name="Singh A."/>
            <person name="Wilkins M.J."/>
            <person name="Karaoz U."/>
            <person name="Brodie E.L."/>
            <person name="Williams K.H."/>
            <person name="Hubbard S.S."/>
            <person name="Banfield J.F."/>
        </authorList>
    </citation>
    <scope>NUCLEOTIDE SEQUENCE [LARGE SCALE GENOMIC DNA]</scope>
</reference>
<evidence type="ECO:0000313" key="6">
    <source>
        <dbReference type="Proteomes" id="UP000178999"/>
    </source>
</evidence>
<proteinExistence type="inferred from homology"/>
<dbReference type="STRING" id="1802538.A2382_00395"/>
<dbReference type="Pfam" id="PF00535">
    <property type="entry name" value="Glycos_transf_2"/>
    <property type="match status" value="1"/>
</dbReference>
<keyword evidence="2" id="KW-0328">Glycosyltransferase</keyword>
<comment type="similarity">
    <text evidence="1">Belongs to the glycosyltransferase 2 family.</text>
</comment>
<sequence>MIPTYNEIENIDKLLSDLSLRQKKSKKHKIEVLIVDDNSPDGTGEVVKQYQNKNKWIYLLTGKKKGLGSAMIRGYKYALGQLKPDVIVTNEADFAFDFKHLNYMLGSLEKGNDVVVGSRHVGVGKTSGWTVSRRLNHWVANTIFATWVAGVGEVYDHNGAFRAIRVKGVLDKINFDLLKTKGFAFFFYFLYETAKVTNKFDEFPVIYRFRQRGESKVSFNIKYIKTYIRDVFEYMSLAIKIRFEKTKKWLT</sequence>
<dbReference type="SUPFAM" id="SSF53448">
    <property type="entry name" value="Nucleotide-diphospho-sugar transferases"/>
    <property type="match status" value="1"/>
</dbReference>
<dbReference type="InterPro" id="IPR039528">
    <property type="entry name" value="DPM1-like"/>
</dbReference>
<dbReference type="Proteomes" id="UP000178999">
    <property type="component" value="Unassembled WGS sequence"/>
</dbReference>
<comment type="caution">
    <text evidence="5">The sequence shown here is derived from an EMBL/GenBank/DDBJ whole genome shotgun (WGS) entry which is preliminary data.</text>
</comment>
<gene>
    <name evidence="5" type="ORF">A2382_00395</name>
</gene>